<sequence length="72" mass="7860">MKIRAVWSFVGNAALLKADSGRVKRGDVFDDVDSEYGHTLIGKGLVQELGDDGKPKTTKAKESKQAKPEENK</sequence>
<reference evidence="2 3" key="2">
    <citation type="submission" date="2015-10" db="EMBL/GenBank/DDBJ databases">
        <title>Comparative genomics and high-throughput reverse genetic screens identify a new phytobacterial MAMP and an Arabidopsis receptor required for immune elicitation.</title>
        <authorList>
            <person name="Mott G.A."/>
            <person name="Thakur S."/>
            <person name="Wang P.W."/>
            <person name="Desveaux D."/>
            <person name="Guttman D.S."/>
        </authorList>
    </citation>
    <scope>NUCLEOTIDE SEQUENCE [LARGE SCALE GENOMIC DNA]</scope>
    <source>
        <strain evidence="2 3">0788_9</strain>
    </source>
</reference>
<evidence type="ECO:0000313" key="2">
    <source>
        <dbReference type="EMBL" id="KPC32531.1"/>
    </source>
</evidence>
<feature type="compositionally biased region" description="Basic and acidic residues" evidence="1">
    <location>
        <begin position="51"/>
        <end position="72"/>
    </location>
</feature>
<dbReference type="AlphaFoldDB" id="A0A0N1JP71"/>
<accession>A0A0N1JP71</accession>
<gene>
    <name evidence="2" type="ORF">ABJ99_4554</name>
</gene>
<reference evidence="2 3" key="1">
    <citation type="submission" date="2015-07" db="EMBL/GenBank/DDBJ databases">
        <authorList>
            <person name="Noorani M."/>
        </authorList>
    </citation>
    <scope>NUCLEOTIDE SEQUENCE [LARGE SCALE GENOMIC DNA]</scope>
    <source>
        <strain evidence="2 3">0788_9</strain>
    </source>
</reference>
<evidence type="ECO:0000256" key="1">
    <source>
        <dbReference type="SAM" id="MobiDB-lite"/>
    </source>
</evidence>
<feature type="region of interest" description="Disordered" evidence="1">
    <location>
        <begin position="47"/>
        <end position="72"/>
    </location>
</feature>
<proteinExistence type="predicted"/>
<comment type="caution">
    <text evidence="2">The sequence shown here is derived from an EMBL/GenBank/DDBJ whole genome shotgun (WGS) entry which is preliminary data.</text>
</comment>
<organism evidence="2 3">
    <name type="scientific">Pseudomonas syringae pv. cilantro</name>
    <dbReference type="NCBI Taxonomy" id="81035"/>
    <lineage>
        <taxon>Bacteria</taxon>
        <taxon>Pseudomonadati</taxon>
        <taxon>Pseudomonadota</taxon>
        <taxon>Gammaproteobacteria</taxon>
        <taxon>Pseudomonadales</taxon>
        <taxon>Pseudomonadaceae</taxon>
        <taxon>Pseudomonas</taxon>
        <taxon>Pseudomonas syringae</taxon>
    </lineage>
</organism>
<dbReference type="EMBL" id="LGLN01000035">
    <property type="protein sequence ID" value="KPC32531.1"/>
    <property type="molecule type" value="Genomic_DNA"/>
</dbReference>
<name>A0A0N1JP71_PSESX</name>
<dbReference type="RefSeq" id="WP_054085849.1">
    <property type="nucleotide sequence ID" value="NZ_LGLN01000035.1"/>
</dbReference>
<dbReference type="PATRIC" id="fig|81035.3.peg.4861"/>
<protein>
    <submittedName>
        <fullName evidence="2">Uncharacterized protein</fullName>
    </submittedName>
</protein>
<evidence type="ECO:0000313" key="3">
    <source>
        <dbReference type="Proteomes" id="UP000037891"/>
    </source>
</evidence>
<dbReference type="Proteomes" id="UP000037891">
    <property type="component" value="Unassembled WGS sequence"/>
</dbReference>